<feature type="non-terminal residue" evidence="1">
    <location>
        <position position="86"/>
    </location>
</feature>
<protein>
    <submittedName>
        <fullName evidence="1">MkkA protein</fullName>
    </submittedName>
</protein>
<comment type="caution">
    <text evidence="1">The sequence shown here is derived from an EMBL/GenBank/DDBJ whole genome shotgun (WGS) entry which is preliminary data.</text>
</comment>
<evidence type="ECO:0000313" key="1">
    <source>
        <dbReference type="EMBL" id="CAE7522462.1"/>
    </source>
</evidence>
<proteinExistence type="predicted"/>
<evidence type="ECO:0000313" key="2">
    <source>
        <dbReference type="Proteomes" id="UP000649617"/>
    </source>
</evidence>
<accession>A0A812TI80</accession>
<dbReference type="Proteomes" id="UP000649617">
    <property type="component" value="Unassembled WGS sequence"/>
</dbReference>
<sequence>AMRKSGAGGLGLYQSNFPNLAEFSIADFPWTARARIFVTAVNPDTGALSPSPVQSAVIMRKVCGAHCLRCDSEGACLACDSGYVLE</sequence>
<name>A0A812TI80_SYMPI</name>
<dbReference type="AlphaFoldDB" id="A0A812TI80"/>
<dbReference type="OrthoDB" id="424610at2759"/>
<organism evidence="1 2">
    <name type="scientific">Symbiodinium pilosum</name>
    <name type="common">Dinoflagellate</name>
    <dbReference type="NCBI Taxonomy" id="2952"/>
    <lineage>
        <taxon>Eukaryota</taxon>
        <taxon>Sar</taxon>
        <taxon>Alveolata</taxon>
        <taxon>Dinophyceae</taxon>
        <taxon>Suessiales</taxon>
        <taxon>Symbiodiniaceae</taxon>
        <taxon>Symbiodinium</taxon>
    </lineage>
</organism>
<gene>
    <name evidence="1" type="primary">mkkA</name>
    <name evidence="1" type="ORF">SPIL2461_LOCUS13688</name>
</gene>
<keyword evidence="2" id="KW-1185">Reference proteome</keyword>
<feature type="non-terminal residue" evidence="1">
    <location>
        <position position="1"/>
    </location>
</feature>
<reference evidence="1" key="1">
    <citation type="submission" date="2021-02" db="EMBL/GenBank/DDBJ databases">
        <authorList>
            <person name="Dougan E. K."/>
            <person name="Rhodes N."/>
            <person name="Thang M."/>
            <person name="Chan C."/>
        </authorList>
    </citation>
    <scope>NUCLEOTIDE SEQUENCE</scope>
</reference>
<dbReference type="EMBL" id="CAJNIZ010030247">
    <property type="protein sequence ID" value="CAE7522462.1"/>
    <property type="molecule type" value="Genomic_DNA"/>
</dbReference>